<organism evidence="1 2">
    <name type="scientific">Pseudozyma hubeiensis (strain SY62)</name>
    <name type="common">Yeast</name>
    <dbReference type="NCBI Taxonomy" id="1305764"/>
    <lineage>
        <taxon>Eukaryota</taxon>
        <taxon>Fungi</taxon>
        <taxon>Dikarya</taxon>
        <taxon>Basidiomycota</taxon>
        <taxon>Ustilaginomycotina</taxon>
        <taxon>Ustilaginomycetes</taxon>
        <taxon>Ustilaginales</taxon>
        <taxon>Ustilaginaceae</taxon>
        <taxon>Pseudozyma</taxon>
    </lineage>
</organism>
<keyword evidence="2" id="KW-1185">Reference proteome</keyword>
<evidence type="ECO:0000313" key="1">
    <source>
        <dbReference type="EMBL" id="GAC94655.1"/>
    </source>
</evidence>
<dbReference type="EMBL" id="DF238785">
    <property type="protein sequence ID" value="GAC94655.1"/>
    <property type="molecule type" value="Genomic_DNA"/>
</dbReference>
<dbReference type="AlphaFoldDB" id="R9P979"/>
<protein>
    <submittedName>
        <fullName evidence="1">Uncharacterized protein</fullName>
    </submittedName>
</protein>
<proteinExistence type="predicted"/>
<name>R9P979_PSEHS</name>
<dbReference type="HOGENOM" id="CLU_2723292_0_0_1"/>
<sequence length="72" mass="7999">MNSRVQVLRVAARRVQFKASPVPDALNFSSTFRSNSYLAPTSTHLAAFESANNRSIPSTNVYIRPSFGDFSF</sequence>
<evidence type="ECO:0000313" key="2">
    <source>
        <dbReference type="Proteomes" id="UP000014071"/>
    </source>
</evidence>
<dbReference type="GeneID" id="24107521"/>
<gene>
    <name evidence="1" type="ORF">PHSY_002228</name>
</gene>
<accession>R9P979</accession>
<reference evidence="2" key="1">
    <citation type="journal article" date="2013" name="Genome Announc.">
        <title>Draft genome sequence of the basidiomycetous yeast-like fungus Pseudozyma hubeiensis SY62, which produces an abundant amount of the biosurfactant mannosylerythritol lipids.</title>
        <authorList>
            <person name="Konishi M."/>
            <person name="Hatada Y."/>
            <person name="Horiuchi J."/>
        </authorList>
    </citation>
    <scope>NUCLEOTIDE SEQUENCE [LARGE SCALE GENOMIC DNA]</scope>
    <source>
        <strain evidence="2">SY62</strain>
    </source>
</reference>
<dbReference type="Proteomes" id="UP000014071">
    <property type="component" value="Unassembled WGS sequence"/>
</dbReference>
<dbReference type="RefSeq" id="XP_012188242.1">
    <property type="nucleotide sequence ID" value="XM_012332852.1"/>
</dbReference>